<keyword evidence="1" id="KW-0539">Nucleus</keyword>
<dbReference type="Pfam" id="PF00172">
    <property type="entry name" value="Zn_clus"/>
    <property type="match status" value="1"/>
</dbReference>
<evidence type="ECO:0000313" key="4">
    <source>
        <dbReference type="EMBL" id="KAI1860232.1"/>
    </source>
</evidence>
<dbReference type="InterPro" id="IPR053187">
    <property type="entry name" value="Notoamide_regulator"/>
</dbReference>
<dbReference type="InterPro" id="IPR001138">
    <property type="entry name" value="Zn2Cys6_DnaBD"/>
</dbReference>
<dbReference type="SUPFAM" id="SSF57701">
    <property type="entry name" value="Zn2/Cys6 DNA-binding domain"/>
    <property type="match status" value="1"/>
</dbReference>
<dbReference type="Gene3D" id="4.10.240.10">
    <property type="entry name" value="Zn(2)-C6 fungal-type DNA-binding domain"/>
    <property type="match status" value="1"/>
</dbReference>
<accession>A0A9Q0AM25</accession>
<evidence type="ECO:0000256" key="1">
    <source>
        <dbReference type="ARBA" id="ARBA00023242"/>
    </source>
</evidence>
<dbReference type="EMBL" id="JAFIMR010000032">
    <property type="protein sequence ID" value="KAI1860232.1"/>
    <property type="molecule type" value="Genomic_DNA"/>
</dbReference>
<feature type="compositionally biased region" description="Basic and acidic residues" evidence="2">
    <location>
        <begin position="17"/>
        <end position="29"/>
    </location>
</feature>
<sequence>MDKKYRPLRPASLPTRTEAESSKAPDPAKGRHRSPKGPACNLCRARKIACDGVSPACANCVRRKVSCVYRQSRPPGLEGQLDILEARLDDHNSFLRYIASMPDNQALELLRSLRTNSDITNALESARGKMAGHRQISEHLIRRSVMAPTPSGLEHELTVLHHTAYPSLEPLKPDTLSAILNLSAYNQSSQSSHDTSHNTRQGTNDHIDIFPYQAIGGSESSVASLQAETVGRVSSAPLTGPILPPTYCDERLHKLQVAYWTKVPISNDLAASILSEFFKTEHALIGMFDADLFLEDLVKHVPRFCSSFLVSALLFTACQPYTAIDRRASTLRTSFFHEAKALWLGERGTDSVTTAAALQVFSIGCHFIGEDILAKETLQAGRHMAERMGLIGVPPTSAIAESLAHMSPEWVKAASHVAWGIYNWLTIRVFYYFDEAVHHPPSLPIPGAVTAALDGNTRLEPLPPYMGRTFPAICGLFRIVQEVAVVYVKRDDARPSPVRVPLAFAEAKYQKLLAWSNTLQAEVVRGEHTPAHVMIFHVWFHCAVLDFFRPFVQELGHDRLSTFYHDDSSPQTVFDASVNQLKQLLLVYHVKYPEARRTCFFNTALVYVSNAILKNPGDPNWRLYFEICIRCWQDLYVCYPIYDGIMQAFLTMALKDELISISEARPYMDQLRVRGLHHGTTKQVISSFMADLDLALTKPDEAHIHHLASQFDEIMSFDEFIAYQNGT</sequence>
<evidence type="ECO:0000313" key="5">
    <source>
        <dbReference type="Proteomes" id="UP000829685"/>
    </source>
</evidence>
<evidence type="ECO:0000259" key="3">
    <source>
        <dbReference type="PROSITE" id="PS50048"/>
    </source>
</evidence>
<dbReference type="CDD" id="cd00067">
    <property type="entry name" value="GAL4"/>
    <property type="match status" value="1"/>
</dbReference>
<dbReference type="PANTHER" id="PTHR47256:SF1">
    <property type="entry name" value="ZN(II)2CYS6 TRANSCRIPTION FACTOR (EUROFUNG)"/>
    <property type="match status" value="1"/>
</dbReference>
<name>A0A9Q0AM25_9PEZI</name>
<dbReference type="InterPro" id="IPR036864">
    <property type="entry name" value="Zn2-C6_fun-type_DNA-bd_sf"/>
</dbReference>
<evidence type="ECO:0000256" key="2">
    <source>
        <dbReference type="SAM" id="MobiDB-lite"/>
    </source>
</evidence>
<dbReference type="AlphaFoldDB" id="A0A9Q0AM25"/>
<dbReference type="Proteomes" id="UP000829685">
    <property type="component" value="Unassembled WGS sequence"/>
</dbReference>
<proteinExistence type="predicted"/>
<dbReference type="PROSITE" id="PS00463">
    <property type="entry name" value="ZN2_CY6_FUNGAL_1"/>
    <property type="match status" value="1"/>
</dbReference>
<gene>
    <name evidence="4" type="ORF">JX265_010156</name>
</gene>
<protein>
    <recommendedName>
        <fullName evidence="3">Zn(2)-C6 fungal-type domain-containing protein</fullName>
    </recommendedName>
</protein>
<feature type="domain" description="Zn(2)-C6 fungal-type" evidence="3">
    <location>
        <begin position="39"/>
        <end position="69"/>
    </location>
</feature>
<comment type="caution">
    <text evidence="4">The sequence shown here is derived from an EMBL/GenBank/DDBJ whole genome shotgun (WGS) entry which is preliminary data.</text>
</comment>
<dbReference type="GO" id="GO:0008270">
    <property type="term" value="F:zinc ion binding"/>
    <property type="evidence" value="ECO:0007669"/>
    <property type="project" value="InterPro"/>
</dbReference>
<dbReference type="SMART" id="SM00066">
    <property type="entry name" value="GAL4"/>
    <property type="match status" value="1"/>
</dbReference>
<dbReference type="GO" id="GO:0000981">
    <property type="term" value="F:DNA-binding transcription factor activity, RNA polymerase II-specific"/>
    <property type="evidence" value="ECO:0007669"/>
    <property type="project" value="InterPro"/>
</dbReference>
<feature type="region of interest" description="Disordered" evidence="2">
    <location>
        <begin position="1"/>
        <end position="37"/>
    </location>
</feature>
<keyword evidence="5" id="KW-1185">Reference proteome</keyword>
<dbReference type="PANTHER" id="PTHR47256">
    <property type="entry name" value="ZN(II)2CYS6 TRANSCRIPTION FACTOR (EUROFUNG)-RELATED"/>
    <property type="match status" value="1"/>
</dbReference>
<reference evidence="4" key="1">
    <citation type="submission" date="2021-03" db="EMBL/GenBank/DDBJ databases">
        <title>Revisited historic fungal species revealed as producer of novel bioactive compounds through whole genome sequencing and comparative genomics.</title>
        <authorList>
            <person name="Vignolle G.A."/>
            <person name="Hochenegger N."/>
            <person name="Mach R.L."/>
            <person name="Mach-Aigner A.R."/>
            <person name="Javad Rahimi M."/>
            <person name="Salim K.A."/>
            <person name="Chan C.M."/>
            <person name="Lim L.B.L."/>
            <person name="Cai F."/>
            <person name="Druzhinina I.S."/>
            <person name="U'Ren J.M."/>
            <person name="Derntl C."/>
        </authorList>
    </citation>
    <scope>NUCLEOTIDE SEQUENCE</scope>
    <source>
        <strain evidence="4">TUCIM 5799</strain>
    </source>
</reference>
<organism evidence="4 5">
    <name type="scientific">Neoarthrinium moseri</name>
    <dbReference type="NCBI Taxonomy" id="1658444"/>
    <lineage>
        <taxon>Eukaryota</taxon>
        <taxon>Fungi</taxon>
        <taxon>Dikarya</taxon>
        <taxon>Ascomycota</taxon>
        <taxon>Pezizomycotina</taxon>
        <taxon>Sordariomycetes</taxon>
        <taxon>Xylariomycetidae</taxon>
        <taxon>Amphisphaeriales</taxon>
        <taxon>Apiosporaceae</taxon>
        <taxon>Neoarthrinium</taxon>
    </lineage>
</organism>
<dbReference type="CDD" id="cd12148">
    <property type="entry name" value="fungal_TF_MHR"/>
    <property type="match status" value="1"/>
</dbReference>
<dbReference type="PROSITE" id="PS50048">
    <property type="entry name" value="ZN2_CY6_FUNGAL_2"/>
    <property type="match status" value="1"/>
</dbReference>